<evidence type="ECO:0000256" key="2">
    <source>
        <dbReference type="ARBA" id="ARBA00004863"/>
    </source>
</evidence>
<evidence type="ECO:0000256" key="7">
    <source>
        <dbReference type="ARBA" id="ARBA00022989"/>
    </source>
</evidence>
<accession>A0A369AUF9</accession>
<dbReference type="GO" id="GO:0004659">
    <property type="term" value="F:prenyltransferase activity"/>
    <property type="evidence" value="ECO:0007669"/>
    <property type="project" value="InterPro"/>
</dbReference>
<dbReference type="AlphaFoldDB" id="A0A369AUF9"/>
<evidence type="ECO:0000256" key="10">
    <source>
        <dbReference type="SAM" id="Phobius"/>
    </source>
</evidence>
<dbReference type="Pfam" id="PF01040">
    <property type="entry name" value="UbiA"/>
    <property type="match status" value="1"/>
</dbReference>
<feature type="transmembrane region" description="Helical" evidence="10">
    <location>
        <begin position="183"/>
        <end position="205"/>
    </location>
</feature>
<dbReference type="InterPro" id="IPR026046">
    <property type="entry name" value="UBIAD1"/>
</dbReference>
<evidence type="ECO:0000256" key="8">
    <source>
        <dbReference type="ARBA" id="ARBA00023136"/>
    </source>
</evidence>
<dbReference type="GO" id="GO:0016020">
    <property type="term" value="C:membrane"/>
    <property type="evidence" value="ECO:0007669"/>
    <property type="project" value="UniProtKB-SubCell"/>
</dbReference>
<feature type="transmembrane region" description="Helical" evidence="10">
    <location>
        <begin position="211"/>
        <end position="233"/>
    </location>
</feature>
<feature type="region of interest" description="Disordered" evidence="9">
    <location>
        <begin position="1"/>
        <end position="34"/>
    </location>
</feature>
<dbReference type="CDD" id="cd13962">
    <property type="entry name" value="PT_UbiA_UBIAD1"/>
    <property type="match status" value="1"/>
</dbReference>
<dbReference type="InterPro" id="IPR044878">
    <property type="entry name" value="UbiA_sf"/>
</dbReference>
<dbReference type="EMBL" id="QPJU01000002">
    <property type="protein sequence ID" value="RCX11094.1"/>
    <property type="molecule type" value="Genomic_DNA"/>
</dbReference>
<keyword evidence="12" id="KW-1185">Reference proteome</keyword>
<feature type="transmembrane region" description="Helical" evidence="10">
    <location>
        <begin position="262"/>
        <end position="283"/>
    </location>
</feature>
<evidence type="ECO:0000256" key="3">
    <source>
        <dbReference type="ARBA" id="ARBA00022428"/>
    </source>
</evidence>
<keyword evidence="8 10" id="KW-0472">Membrane</keyword>
<dbReference type="GO" id="GO:0009234">
    <property type="term" value="P:menaquinone biosynthetic process"/>
    <property type="evidence" value="ECO:0007669"/>
    <property type="project" value="UniProtKB-UniPathway"/>
</dbReference>
<evidence type="ECO:0000256" key="5">
    <source>
        <dbReference type="ARBA" id="ARBA00022679"/>
    </source>
</evidence>
<feature type="transmembrane region" description="Helical" evidence="10">
    <location>
        <begin position="46"/>
        <end position="65"/>
    </location>
</feature>
<evidence type="ECO:0000313" key="12">
    <source>
        <dbReference type="Proteomes" id="UP000252174"/>
    </source>
</evidence>
<feature type="compositionally biased region" description="Low complexity" evidence="9">
    <location>
        <begin position="23"/>
        <end position="34"/>
    </location>
</feature>
<name>A0A369AUF9_9BURK</name>
<evidence type="ECO:0000256" key="9">
    <source>
        <dbReference type="SAM" id="MobiDB-lite"/>
    </source>
</evidence>
<sequence>MPDLPATSAASSSLPGTDTANQAPARTDAATRTPCAPWWGPARMPFLLLTLACMAWAVACCRWLAQHGGNALHWSDAALATLGALAAHGGTNALNEYVDFRSGLDACAQRTPFSGGSGTLPARPRLAAVALGLGVGGLALSAALGLYFLWHHPASRPLLLPQGLAGLALAAAYTPWITRHPWLCLLAPGLGFGPLMTLGTTAVLLDGPGPQAIATMAVAALLPFGLANALLLLNQYPDIEADRRVGRRTLPMVLGPSRTWPVLALQYLLAYGALLACVGALGLPRPALLGLLTAPLAARTVHGAMHHAHHTAALLPTLRRNVRVCLLTLLLAAMGVAMGS</sequence>
<keyword evidence="7 10" id="KW-1133">Transmembrane helix</keyword>
<feature type="transmembrane region" description="Helical" evidence="10">
    <location>
        <begin position="126"/>
        <end position="150"/>
    </location>
</feature>
<dbReference type="InterPro" id="IPR000537">
    <property type="entry name" value="UbiA_prenyltransferase"/>
</dbReference>
<feature type="transmembrane region" description="Helical" evidence="10">
    <location>
        <begin position="156"/>
        <end position="176"/>
    </location>
</feature>
<keyword evidence="5 11" id="KW-0808">Transferase</keyword>
<evidence type="ECO:0000256" key="6">
    <source>
        <dbReference type="ARBA" id="ARBA00022692"/>
    </source>
</evidence>
<dbReference type="PANTHER" id="PTHR13929:SF0">
    <property type="entry name" value="UBIA PRENYLTRANSFERASE DOMAIN-CONTAINING PROTEIN 1"/>
    <property type="match status" value="1"/>
</dbReference>
<dbReference type="UniPathway" id="UPA00079"/>
<keyword evidence="3" id="KW-0474">Menaquinone biosynthesis</keyword>
<evidence type="ECO:0000256" key="1">
    <source>
        <dbReference type="ARBA" id="ARBA00004141"/>
    </source>
</evidence>
<feature type="compositionally biased region" description="Low complexity" evidence="9">
    <location>
        <begin position="1"/>
        <end position="13"/>
    </location>
</feature>
<protein>
    <submittedName>
        <fullName evidence="11">1,4-dihydroxy-2-naphthoate octaprenyltransferase</fullName>
    </submittedName>
</protein>
<keyword evidence="6 10" id="KW-0812">Transmembrane</keyword>
<organism evidence="11 12">
    <name type="scientific">Extensimonas vulgaris</name>
    <dbReference type="NCBI Taxonomy" id="1031594"/>
    <lineage>
        <taxon>Bacteria</taxon>
        <taxon>Pseudomonadati</taxon>
        <taxon>Pseudomonadota</taxon>
        <taxon>Betaproteobacteria</taxon>
        <taxon>Burkholderiales</taxon>
        <taxon>Comamonadaceae</taxon>
        <taxon>Extensimonas</taxon>
    </lineage>
</organism>
<gene>
    <name evidence="11" type="ORF">DFR45_102497</name>
</gene>
<proteinExistence type="predicted"/>
<dbReference type="RefSeq" id="WP_199755285.1">
    <property type="nucleotide sequence ID" value="NZ_QPJU01000002.1"/>
</dbReference>
<evidence type="ECO:0000313" key="11">
    <source>
        <dbReference type="EMBL" id="RCX11094.1"/>
    </source>
</evidence>
<evidence type="ECO:0000256" key="4">
    <source>
        <dbReference type="ARBA" id="ARBA00022475"/>
    </source>
</evidence>
<dbReference type="Proteomes" id="UP000252174">
    <property type="component" value="Unassembled WGS sequence"/>
</dbReference>
<comment type="caution">
    <text evidence="11">The sequence shown here is derived from an EMBL/GenBank/DDBJ whole genome shotgun (WGS) entry which is preliminary data.</text>
</comment>
<comment type="subcellular location">
    <subcellularLocation>
        <location evidence="1">Membrane</location>
        <topology evidence="1">Multi-pass membrane protein</topology>
    </subcellularLocation>
</comment>
<comment type="pathway">
    <text evidence="2">Quinol/quinone metabolism; menaquinone biosynthesis.</text>
</comment>
<reference evidence="11 12" key="1">
    <citation type="submission" date="2018-07" db="EMBL/GenBank/DDBJ databases">
        <title>Genomic Encyclopedia of Type Strains, Phase IV (KMG-IV): sequencing the most valuable type-strain genomes for metagenomic binning, comparative biology and taxonomic classification.</title>
        <authorList>
            <person name="Goeker M."/>
        </authorList>
    </citation>
    <scope>NUCLEOTIDE SEQUENCE [LARGE SCALE GENOMIC DNA]</scope>
    <source>
        <strain evidence="11 12">DSM 100911</strain>
    </source>
</reference>
<dbReference type="PANTHER" id="PTHR13929">
    <property type="entry name" value="1,4-DIHYDROXY-2-NAPHTHOATE OCTAPRENYLTRANSFERASE"/>
    <property type="match status" value="1"/>
</dbReference>
<dbReference type="Gene3D" id="1.10.357.140">
    <property type="entry name" value="UbiA prenyltransferase"/>
    <property type="match status" value="1"/>
</dbReference>
<keyword evidence="4" id="KW-1003">Cell membrane</keyword>
<dbReference type="GO" id="GO:0042371">
    <property type="term" value="P:vitamin K biosynthetic process"/>
    <property type="evidence" value="ECO:0007669"/>
    <property type="project" value="TreeGrafter"/>
</dbReference>